<dbReference type="RefSeq" id="WP_125017915.1">
    <property type="nucleotide sequence ID" value="NZ_RQVQ01000008.1"/>
</dbReference>
<accession>A0A3P3W9K6</accession>
<comment type="caution">
    <text evidence="2">The sequence shown here is derived from an EMBL/GenBank/DDBJ whole genome shotgun (WGS) entry which is preliminary data.</text>
</comment>
<evidence type="ECO:0000313" key="2">
    <source>
        <dbReference type="EMBL" id="RRJ91842.1"/>
    </source>
</evidence>
<reference evidence="2 3" key="1">
    <citation type="submission" date="2018-11" db="EMBL/GenBank/DDBJ databases">
        <title>Flavobacterium sp. nov., YIM 102701-2 draft genome.</title>
        <authorList>
            <person name="Li G."/>
            <person name="Jiang Y."/>
        </authorList>
    </citation>
    <scope>NUCLEOTIDE SEQUENCE [LARGE SCALE GENOMIC DNA]</scope>
    <source>
        <strain evidence="2 3">YIM 102701-2</strain>
    </source>
</reference>
<dbReference type="Proteomes" id="UP000275719">
    <property type="component" value="Unassembled WGS sequence"/>
</dbReference>
<evidence type="ECO:0000313" key="3">
    <source>
        <dbReference type="Proteomes" id="UP000275719"/>
    </source>
</evidence>
<feature type="transmembrane region" description="Helical" evidence="1">
    <location>
        <begin position="6"/>
        <end position="21"/>
    </location>
</feature>
<feature type="transmembrane region" description="Helical" evidence="1">
    <location>
        <begin position="42"/>
        <end position="66"/>
    </location>
</feature>
<gene>
    <name evidence="2" type="ORF">EG240_04595</name>
</gene>
<proteinExistence type="predicted"/>
<keyword evidence="1" id="KW-0472">Membrane</keyword>
<feature type="transmembrane region" description="Helical" evidence="1">
    <location>
        <begin position="72"/>
        <end position="92"/>
    </location>
</feature>
<protein>
    <submittedName>
        <fullName evidence="2">Uncharacterized protein</fullName>
    </submittedName>
</protein>
<keyword evidence="1" id="KW-1133">Transmembrane helix</keyword>
<sequence length="104" mass="12353">MGVLILFFQFVSLVFYYKFISSEELYTSSASDTSIFWVEGCLWYFISGINVLFIIRFIYVQILYSYKWFNQIIELVSFGVACAIVIPTIFYIRKKYLKNKNQNS</sequence>
<organism evidence="2 3">
    <name type="scientific">Paenimyroides tangerinum</name>
    <dbReference type="NCBI Taxonomy" id="2488728"/>
    <lineage>
        <taxon>Bacteria</taxon>
        <taxon>Pseudomonadati</taxon>
        <taxon>Bacteroidota</taxon>
        <taxon>Flavobacteriia</taxon>
        <taxon>Flavobacteriales</taxon>
        <taxon>Flavobacteriaceae</taxon>
        <taxon>Paenimyroides</taxon>
    </lineage>
</organism>
<evidence type="ECO:0000256" key="1">
    <source>
        <dbReference type="SAM" id="Phobius"/>
    </source>
</evidence>
<name>A0A3P3W9K6_9FLAO</name>
<dbReference type="EMBL" id="RQVQ01000008">
    <property type="protein sequence ID" value="RRJ91842.1"/>
    <property type="molecule type" value="Genomic_DNA"/>
</dbReference>
<keyword evidence="3" id="KW-1185">Reference proteome</keyword>
<dbReference type="AlphaFoldDB" id="A0A3P3W9K6"/>
<keyword evidence="1" id="KW-0812">Transmembrane</keyword>